<evidence type="ECO:0000256" key="2">
    <source>
        <dbReference type="ARBA" id="ARBA00022803"/>
    </source>
</evidence>
<dbReference type="PANTHER" id="PTHR44858">
    <property type="entry name" value="TETRATRICOPEPTIDE REPEAT PROTEIN 6"/>
    <property type="match status" value="1"/>
</dbReference>
<sequence length="842" mass="90385">MSRSSRPSVRRLVAALVVAQSLGGTAALAQYRPPPMTESQRLVREAEAAQVDASSAATSGDKKRAEARYRKALELFEKALAEDPGSVPAAAGVGAVGLSLQEHELVAARLAPVYAAHSDALELAYPLGISLFKLKRYEEAVPVLRQVSAAGQPEHLLVHYYLGNYYALLSQQGDEAVAELQAYLALRPEKIAGNDFQIHELLGRGHLLRNDPAAARESFERAQAGRPESVSLQMGLGAAMELEGRMPEAMALLEGLTARFPRVPEVRERLGRLLLESNDPPGAEVQARALVSLGGTPAAHLLLGDVRMAQGRPAEAETEYREVLRLAPGDVGAQISVGMALQKQGRNEEAISFLEGAVQSGANSLELWSTLGSVNRRAGRYARAVEVHRRVVEMAPQRAVGHLLLGADHFATGQWDLTIDDYAQALKLEPEHAGAKTWLARALAHRARDRAGSGRVDDAVRDLRRAFDLERSSAMARRLGAALLQQGSHTEARKVLEQGVQLPETAWRDHLLLGYARLGTGAAKEAFAAFEQAGKMAPDSAALSDVSAGLALAELELGQVDAALKRLSEPGASKRAMEVARANLSRAHLRRAFARLEAGDGAGARQDVEAAERAGVGGGSSELGRLASFTKALAQAQEGRFGDASAGLKRSLTPMPDWARPNTRQLADAFVLYLKDQLPQSRRALTLATKRPIPEQAQWTANFTSALYRREAERAYATGNMRVAEKALKAALALSPDNVALQHNLACVAYRGNKAADAVATWQRLEGSIPQATLNLGIDAQERRHNVGEAVDAYRRYLAAGGATRAASVREWKDRLQMIYGLNEAASPSPAPSSATASETTP</sequence>
<dbReference type="Proteomes" id="UP000217289">
    <property type="component" value="Chromosome"/>
</dbReference>
<dbReference type="EMBL" id="CP022163">
    <property type="protein sequence ID" value="ATB34455.1"/>
    <property type="molecule type" value="Genomic_DNA"/>
</dbReference>
<feature type="repeat" description="TPR" evidence="3">
    <location>
        <begin position="53"/>
        <end position="86"/>
    </location>
</feature>
<dbReference type="GO" id="GO:0009279">
    <property type="term" value="C:cell outer membrane"/>
    <property type="evidence" value="ECO:0007669"/>
    <property type="project" value="TreeGrafter"/>
</dbReference>
<dbReference type="GO" id="GO:0046813">
    <property type="term" value="P:receptor-mediated virion attachment to host cell"/>
    <property type="evidence" value="ECO:0007669"/>
    <property type="project" value="TreeGrafter"/>
</dbReference>
<keyword evidence="6" id="KW-1185">Reference proteome</keyword>
<keyword evidence="1" id="KW-0677">Repeat</keyword>
<accession>A0A250IRS3</accession>
<organism evidence="5 6">
    <name type="scientific">Melittangium boletus DSM 14713</name>
    <dbReference type="NCBI Taxonomy" id="1294270"/>
    <lineage>
        <taxon>Bacteria</taxon>
        <taxon>Pseudomonadati</taxon>
        <taxon>Myxococcota</taxon>
        <taxon>Myxococcia</taxon>
        <taxon>Myxococcales</taxon>
        <taxon>Cystobacterineae</taxon>
        <taxon>Archangiaceae</taxon>
        <taxon>Melittangium</taxon>
    </lineage>
</organism>
<dbReference type="OrthoDB" id="5377285at2"/>
<evidence type="ECO:0008006" key="7">
    <source>
        <dbReference type="Google" id="ProtNLM"/>
    </source>
</evidence>
<protein>
    <recommendedName>
        <fullName evidence="7">Tetratricopeptide repeat protein</fullName>
    </recommendedName>
</protein>
<feature type="repeat" description="TPR" evidence="3">
    <location>
        <begin position="399"/>
        <end position="432"/>
    </location>
</feature>
<dbReference type="SUPFAM" id="SSF48452">
    <property type="entry name" value="TPR-like"/>
    <property type="match status" value="4"/>
</dbReference>
<feature type="signal peptide" evidence="4">
    <location>
        <begin position="1"/>
        <end position="29"/>
    </location>
</feature>
<keyword evidence="2 3" id="KW-0802">TPR repeat</keyword>
<evidence type="ECO:0000256" key="3">
    <source>
        <dbReference type="PROSITE-ProRule" id="PRU00339"/>
    </source>
</evidence>
<dbReference type="InterPro" id="IPR050498">
    <property type="entry name" value="Ycf3"/>
</dbReference>
<feature type="repeat" description="TPR" evidence="3">
    <location>
        <begin position="297"/>
        <end position="330"/>
    </location>
</feature>
<dbReference type="Gene3D" id="1.25.40.10">
    <property type="entry name" value="Tetratricopeptide repeat domain"/>
    <property type="match status" value="4"/>
</dbReference>
<dbReference type="PANTHER" id="PTHR44858:SF1">
    <property type="entry name" value="UDP-N-ACETYLGLUCOSAMINE--PEPTIDE N-ACETYLGLUCOSAMINYLTRANSFERASE SPINDLY-RELATED"/>
    <property type="match status" value="1"/>
</dbReference>
<dbReference type="InterPro" id="IPR019734">
    <property type="entry name" value="TPR_rpt"/>
</dbReference>
<evidence type="ECO:0000313" key="6">
    <source>
        <dbReference type="Proteomes" id="UP000217289"/>
    </source>
</evidence>
<feature type="chain" id="PRO_5012196936" description="Tetratricopeptide repeat protein" evidence="4">
    <location>
        <begin position="30"/>
        <end position="842"/>
    </location>
</feature>
<feature type="repeat" description="TPR" evidence="3">
    <location>
        <begin position="365"/>
        <end position="398"/>
    </location>
</feature>
<evidence type="ECO:0000256" key="1">
    <source>
        <dbReference type="ARBA" id="ARBA00022737"/>
    </source>
</evidence>
<dbReference type="RefSeq" id="WP_095982349.1">
    <property type="nucleotide sequence ID" value="NZ_CP022163.1"/>
</dbReference>
<keyword evidence="4" id="KW-0732">Signal</keyword>
<gene>
    <name evidence="5" type="ORF">MEBOL_007958</name>
</gene>
<name>A0A250IRS3_9BACT</name>
<dbReference type="InterPro" id="IPR011990">
    <property type="entry name" value="TPR-like_helical_dom_sf"/>
</dbReference>
<dbReference type="Pfam" id="PF13432">
    <property type="entry name" value="TPR_16"/>
    <property type="match status" value="6"/>
</dbReference>
<dbReference type="PROSITE" id="PS50005">
    <property type="entry name" value="TPR"/>
    <property type="match status" value="4"/>
</dbReference>
<proteinExistence type="predicted"/>
<dbReference type="SMART" id="SM00028">
    <property type="entry name" value="TPR"/>
    <property type="match status" value="9"/>
</dbReference>
<dbReference type="AlphaFoldDB" id="A0A250IRS3"/>
<dbReference type="KEGG" id="mbd:MEBOL_007958"/>
<evidence type="ECO:0000256" key="4">
    <source>
        <dbReference type="SAM" id="SignalP"/>
    </source>
</evidence>
<evidence type="ECO:0000313" key="5">
    <source>
        <dbReference type="EMBL" id="ATB34455.1"/>
    </source>
</evidence>
<reference evidence="5 6" key="1">
    <citation type="submission" date="2017-06" db="EMBL/GenBank/DDBJ databases">
        <authorList>
            <person name="Kim H.J."/>
            <person name="Triplett B.A."/>
        </authorList>
    </citation>
    <scope>NUCLEOTIDE SEQUENCE [LARGE SCALE GENOMIC DNA]</scope>
    <source>
        <strain evidence="5 6">DSM 14713</strain>
    </source>
</reference>